<evidence type="ECO:0008006" key="4">
    <source>
        <dbReference type="Google" id="ProtNLM"/>
    </source>
</evidence>
<feature type="signal peptide" evidence="2">
    <location>
        <begin position="1"/>
        <end position="20"/>
    </location>
</feature>
<name>A0A170XNG3_TRIIF</name>
<feature type="region of interest" description="Disordered" evidence="1">
    <location>
        <begin position="75"/>
        <end position="127"/>
    </location>
</feature>
<feature type="non-terminal residue" evidence="3">
    <location>
        <position position="1"/>
    </location>
</feature>
<keyword evidence="2" id="KW-0732">Signal</keyword>
<feature type="region of interest" description="Disordered" evidence="1">
    <location>
        <begin position="139"/>
        <end position="177"/>
    </location>
</feature>
<feature type="chain" id="PRO_5007904756" description="Secreted protein" evidence="2">
    <location>
        <begin position="21"/>
        <end position="177"/>
    </location>
</feature>
<evidence type="ECO:0000256" key="1">
    <source>
        <dbReference type="SAM" id="MobiDB-lite"/>
    </source>
</evidence>
<organism evidence="3">
    <name type="scientific">Triatoma infestans</name>
    <name type="common">Assassin bug</name>
    <dbReference type="NCBI Taxonomy" id="30076"/>
    <lineage>
        <taxon>Eukaryota</taxon>
        <taxon>Metazoa</taxon>
        <taxon>Ecdysozoa</taxon>
        <taxon>Arthropoda</taxon>
        <taxon>Hexapoda</taxon>
        <taxon>Insecta</taxon>
        <taxon>Pterygota</taxon>
        <taxon>Neoptera</taxon>
        <taxon>Paraneoptera</taxon>
        <taxon>Hemiptera</taxon>
        <taxon>Heteroptera</taxon>
        <taxon>Panheteroptera</taxon>
        <taxon>Cimicomorpha</taxon>
        <taxon>Reduviidae</taxon>
        <taxon>Triatominae</taxon>
        <taxon>Triatoma</taxon>
    </lineage>
</organism>
<evidence type="ECO:0000256" key="2">
    <source>
        <dbReference type="SAM" id="SignalP"/>
    </source>
</evidence>
<feature type="compositionally biased region" description="Low complexity" evidence="1">
    <location>
        <begin position="159"/>
        <end position="177"/>
    </location>
</feature>
<sequence length="177" mass="19682">EKMKSSLLLLIATCAAFSLAFTGDDKFLRKYAMMKVYEACFGPEVVKEVRMEMKAAASKCAGMVSYPPPKNPVNIHGTSSHESVTQHKTTTQHHQDNHNSIQGQESAPQAAALHSHAPSHEPPKSTTLDLNKLQQAILAGFTKHNTQQQTPSYTPPQQPVFLPQPQTPQQQYRPYFQ</sequence>
<feature type="compositionally biased region" description="Polar residues" evidence="1">
    <location>
        <begin position="98"/>
        <end position="107"/>
    </location>
</feature>
<protein>
    <recommendedName>
        <fullName evidence="4">Secreted protein</fullName>
    </recommendedName>
</protein>
<reference evidence="3" key="1">
    <citation type="submission" date="2016-04" db="EMBL/GenBank/DDBJ databases">
        <authorList>
            <person name="Calderon-Fernandez G.M.Sr."/>
        </authorList>
    </citation>
    <scope>NUCLEOTIDE SEQUENCE</scope>
    <source>
        <strain evidence="3">Int1</strain>
        <tissue evidence="3">Integument</tissue>
    </source>
</reference>
<dbReference type="AlphaFoldDB" id="A0A170XNG3"/>
<reference evidence="3" key="2">
    <citation type="journal article" date="2017" name="J. Med. Entomol.">
        <title>Transcriptome Analysis of the Triatoma infestans (Hemiptera: Reduviidae) Integument.</title>
        <authorList>
            <person name="Calderon-Fernandez G.M."/>
            <person name="Moriconi D.E."/>
            <person name="Dulbecco A.B."/>
            <person name="Juarez M.P."/>
        </authorList>
    </citation>
    <scope>NUCLEOTIDE SEQUENCE</scope>
    <source>
        <strain evidence="3">Int1</strain>
        <tissue evidence="3">Integument</tissue>
    </source>
</reference>
<dbReference type="EMBL" id="GEMB01004227">
    <property type="protein sequence ID" value="JAR99042.1"/>
    <property type="molecule type" value="Transcribed_RNA"/>
</dbReference>
<proteinExistence type="predicted"/>
<feature type="non-terminal residue" evidence="3">
    <location>
        <position position="177"/>
    </location>
</feature>
<accession>A0A170XNG3</accession>
<evidence type="ECO:0000313" key="3">
    <source>
        <dbReference type="EMBL" id="JAR99042.1"/>
    </source>
</evidence>